<sequence>MKQRRSGPTSLNTASRSEDLKVYGRFEPNTVEGLCPPPAPPVAASPSAAASPPPPPRCFRLLIAGVVEGRPWELGVSRSR</sequence>
<organism evidence="2">
    <name type="scientific">Arundo donax</name>
    <name type="common">Giant reed</name>
    <name type="synonym">Donax arundinaceus</name>
    <dbReference type="NCBI Taxonomy" id="35708"/>
    <lineage>
        <taxon>Eukaryota</taxon>
        <taxon>Viridiplantae</taxon>
        <taxon>Streptophyta</taxon>
        <taxon>Embryophyta</taxon>
        <taxon>Tracheophyta</taxon>
        <taxon>Spermatophyta</taxon>
        <taxon>Magnoliopsida</taxon>
        <taxon>Liliopsida</taxon>
        <taxon>Poales</taxon>
        <taxon>Poaceae</taxon>
        <taxon>PACMAD clade</taxon>
        <taxon>Arundinoideae</taxon>
        <taxon>Arundineae</taxon>
        <taxon>Arundo</taxon>
    </lineage>
</organism>
<proteinExistence type="predicted"/>
<feature type="compositionally biased region" description="Polar residues" evidence="1">
    <location>
        <begin position="1"/>
        <end position="15"/>
    </location>
</feature>
<feature type="region of interest" description="Disordered" evidence="1">
    <location>
        <begin position="1"/>
        <end position="21"/>
    </location>
</feature>
<protein>
    <submittedName>
        <fullName evidence="2">Uncharacterized protein</fullName>
    </submittedName>
</protein>
<accession>A0A0A9H6Z5</accession>
<reference evidence="2" key="2">
    <citation type="journal article" date="2015" name="Data Brief">
        <title>Shoot transcriptome of the giant reed, Arundo donax.</title>
        <authorList>
            <person name="Barrero R.A."/>
            <person name="Guerrero F.D."/>
            <person name="Moolhuijzen P."/>
            <person name="Goolsby J.A."/>
            <person name="Tidwell J."/>
            <person name="Bellgard S.E."/>
            <person name="Bellgard M.I."/>
        </authorList>
    </citation>
    <scope>NUCLEOTIDE SEQUENCE</scope>
    <source>
        <tissue evidence="2">Shoot tissue taken approximately 20 cm above the soil surface</tissue>
    </source>
</reference>
<name>A0A0A9H6Z5_ARUDO</name>
<feature type="region of interest" description="Disordered" evidence="1">
    <location>
        <begin position="34"/>
        <end position="55"/>
    </location>
</feature>
<reference evidence="2" key="1">
    <citation type="submission" date="2014-09" db="EMBL/GenBank/DDBJ databases">
        <authorList>
            <person name="Magalhaes I.L.F."/>
            <person name="Oliveira U."/>
            <person name="Santos F.R."/>
            <person name="Vidigal T.H.D.A."/>
            <person name="Brescovit A.D."/>
            <person name="Santos A.J."/>
        </authorList>
    </citation>
    <scope>NUCLEOTIDE SEQUENCE</scope>
    <source>
        <tissue evidence="2">Shoot tissue taken approximately 20 cm above the soil surface</tissue>
    </source>
</reference>
<evidence type="ECO:0000256" key="1">
    <source>
        <dbReference type="SAM" id="MobiDB-lite"/>
    </source>
</evidence>
<evidence type="ECO:0000313" key="2">
    <source>
        <dbReference type="EMBL" id="JAE28648.1"/>
    </source>
</evidence>
<dbReference type="EMBL" id="GBRH01169248">
    <property type="protein sequence ID" value="JAE28648.1"/>
    <property type="molecule type" value="Transcribed_RNA"/>
</dbReference>
<dbReference type="AlphaFoldDB" id="A0A0A9H6Z5"/>